<dbReference type="EMBL" id="SMAG01000005">
    <property type="protein sequence ID" value="TCS93957.1"/>
    <property type="molecule type" value="Genomic_DNA"/>
</dbReference>
<reference evidence="3 4" key="1">
    <citation type="submission" date="2019-03" db="EMBL/GenBank/DDBJ databases">
        <title>Genomic Encyclopedia of Type Strains, Phase IV (KMG-IV): sequencing the most valuable type-strain genomes for metagenomic binning, comparative biology and taxonomic classification.</title>
        <authorList>
            <person name="Goeker M."/>
        </authorList>
    </citation>
    <scope>NUCLEOTIDE SEQUENCE [LARGE SCALE GENOMIC DNA]</scope>
    <source>
        <strain evidence="3 4">DSM 45707</strain>
    </source>
</reference>
<dbReference type="RefSeq" id="WP_131925358.1">
    <property type="nucleotide sequence ID" value="NZ_SMAG01000005.1"/>
</dbReference>
<feature type="transmembrane region" description="Helical" evidence="1">
    <location>
        <begin position="44"/>
        <end position="62"/>
    </location>
</feature>
<evidence type="ECO:0000313" key="4">
    <source>
        <dbReference type="Proteomes" id="UP000294937"/>
    </source>
</evidence>
<protein>
    <submittedName>
        <fullName evidence="3">Putative membrane protein</fullName>
    </submittedName>
</protein>
<feature type="transmembrane region" description="Helical" evidence="1">
    <location>
        <begin position="82"/>
        <end position="99"/>
    </location>
</feature>
<dbReference type="InterPro" id="IPR019251">
    <property type="entry name" value="DUF2231_TM"/>
</dbReference>
<gene>
    <name evidence="3" type="ORF">EDD58_105168</name>
</gene>
<feature type="transmembrane region" description="Helical" evidence="1">
    <location>
        <begin position="12"/>
        <end position="32"/>
    </location>
</feature>
<keyword evidence="4" id="KW-1185">Reference proteome</keyword>
<dbReference type="OrthoDB" id="8080622at2"/>
<dbReference type="Pfam" id="PF09990">
    <property type="entry name" value="DUF2231"/>
    <property type="match status" value="1"/>
</dbReference>
<keyword evidence="1" id="KW-0472">Membrane</keyword>
<keyword evidence="1" id="KW-0812">Transmembrane</keyword>
<organism evidence="3 4">
    <name type="scientific">Hazenella coriacea</name>
    <dbReference type="NCBI Taxonomy" id="1179467"/>
    <lineage>
        <taxon>Bacteria</taxon>
        <taxon>Bacillati</taxon>
        <taxon>Bacillota</taxon>
        <taxon>Bacilli</taxon>
        <taxon>Bacillales</taxon>
        <taxon>Thermoactinomycetaceae</taxon>
        <taxon>Hazenella</taxon>
    </lineage>
</organism>
<feature type="domain" description="DUF2231" evidence="2">
    <location>
        <begin position="9"/>
        <end position="142"/>
    </location>
</feature>
<feature type="transmembrane region" description="Helical" evidence="1">
    <location>
        <begin position="111"/>
        <end position="130"/>
    </location>
</feature>
<evidence type="ECO:0000259" key="2">
    <source>
        <dbReference type="Pfam" id="PF09990"/>
    </source>
</evidence>
<evidence type="ECO:0000256" key="1">
    <source>
        <dbReference type="SAM" id="Phobius"/>
    </source>
</evidence>
<comment type="caution">
    <text evidence="3">The sequence shown here is derived from an EMBL/GenBank/DDBJ whole genome shotgun (WGS) entry which is preliminary data.</text>
</comment>
<accession>A0A4V2UV13</accession>
<keyword evidence="1" id="KW-1133">Transmembrane helix</keyword>
<dbReference type="AlphaFoldDB" id="A0A4V2UV13"/>
<name>A0A4V2UV13_9BACL</name>
<proteinExistence type="predicted"/>
<evidence type="ECO:0000313" key="3">
    <source>
        <dbReference type="EMBL" id="TCS93957.1"/>
    </source>
</evidence>
<dbReference type="Proteomes" id="UP000294937">
    <property type="component" value="Unassembled WGS sequence"/>
</dbReference>
<sequence length="159" mass="17967">MIEEIITHLHPIFVHFPIAFIIIGVIYDFFLVWKNRAIQPSKGFGLWCVAALGTILAVITGPEDLAHGNTDLIEIHEKLGNITMWLTLLMIVLRLWVWYQMNTFKRFLLTTYLILSLLIGTLVSVTGFYGGKMVYNQGVGVKVNGNYVNPSIQTNIEAD</sequence>